<evidence type="ECO:0000313" key="4">
    <source>
        <dbReference type="Proteomes" id="UP000027265"/>
    </source>
</evidence>
<keyword evidence="4" id="KW-1185">Reference proteome</keyword>
<gene>
    <name evidence="3" type="ORF">JAAARDRAFT_159340</name>
</gene>
<dbReference type="OrthoDB" id="2688364at2759"/>
<sequence>MPAMLVERRAPRLVTLPEDVLLVLLTFMHVEDILALRMTAKYFTTVTKQRWVWSDAMKRHVIDKGLPVPALKSADIKGLSSRELESRAIHAARFHDNWSSAKPIPRNTLTFDATEPSHPDPPTDDATTSETCQDVKQVLFLPGHSGQLMVSVLESGITCWEVPLDGSKAFPVAHWTNGDSSPVSKVITNDHPDSLATLAVQVRDPNNQGLFVVVVLSLDTFHGCFKELGAFKGNGAVTHPLLYMYKDWVMFGTPVWVWSWRHPAQLHTIPSHQVPNVPESDPILCVKAIGGTHLLLVRQRIIQMIRTPLFQPNGSLLWPSCCHAAKRHIRNLAAIEAAIYLPPVHSDWAVTHPVHNPGHSNADALLQPMTILMRFIDQDTMQNTIHQVDLVLYPLLLEEGKPTNGLREWKVREFPVSPSCSQLYLGSSGKGFWMETRNTTTNHTTYPARCIVGIDISRNPRLPTLDEIEAPKEQRGRELTWADASNTVKICESMVEMRVGINEVARRRYRLTAAALDGSVGRIVVGNREGKVKVLDFA</sequence>
<dbReference type="InterPro" id="IPR001810">
    <property type="entry name" value="F-box_dom"/>
</dbReference>
<feature type="region of interest" description="Disordered" evidence="1">
    <location>
        <begin position="105"/>
        <end position="129"/>
    </location>
</feature>
<reference evidence="4" key="1">
    <citation type="journal article" date="2014" name="Proc. Natl. Acad. Sci. U.S.A.">
        <title>Extensive sampling of basidiomycete genomes demonstrates inadequacy of the white-rot/brown-rot paradigm for wood decay fungi.</title>
        <authorList>
            <person name="Riley R."/>
            <person name="Salamov A.A."/>
            <person name="Brown D.W."/>
            <person name="Nagy L.G."/>
            <person name="Floudas D."/>
            <person name="Held B.W."/>
            <person name="Levasseur A."/>
            <person name="Lombard V."/>
            <person name="Morin E."/>
            <person name="Otillar R."/>
            <person name="Lindquist E.A."/>
            <person name="Sun H."/>
            <person name="LaButti K.M."/>
            <person name="Schmutz J."/>
            <person name="Jabbour D."/>
            <person name="Luo H."/>
            <person name="Baker S.E."/>
            <person name="Pisabarro A.G."/>
            <person name="Walton J.D."/>
            <person name="Blanchette R.A."/>
            <person name="Henrissat B."/>
            <person name="Martin F."/>
            <person name="Cullen D."/>
            <person name="Hibbett D.S."/>
            <person name="Grigoriev I.V."/>
        </authorList>
    </citation>
    <scope>NUCLEOTIDE SEQUENCE [LARGE SCALE GENOMIC DNA]</scope>
    <source>
        <strain evidence="4">MUCL 33604</strain>
    </source>
</reference>
<dbReference type="InterPro" id="IPR036047">
    <property type="entry name" value="F-box-like_dom_sf"/>
</dbReference>
<dbReference type="STRING" id="933084.A0A067PLU2"/>
<protein>
    <recommendedName>
        <fullName evidence="2">F-box domain-containing protein</fullName>
    </recommendedName>
</protein>
<evidence type="ECO:0000313" key="3">
    <source>
        <dbReference type="EMBL" id="KDQ55883.1"/>
    </source>
</evidence>
<dbReference type="PROSITE" id="PS50181">
    <property type="entry name" value="FBOX"/>
    <property type="match status" value="1"/>
</dbReference>
<accession>A0A067PLU2</accession>
<evidence type="ECO:0000256" key="1">
    <source>
        <dbReference type="SAM" id="MobiDB-lite"/>
    </source>
</evidence>
<dbReference type="AlphaFoldDB" id="A0A067PLU2"/>
<name>A0A067PLU2_9AGAM</name>
<proteinExistence type="predicted"/>
<dbReference type="EMBL" id="KL197724">
    <property type="protein sequence ID" value="KDQ55883.1"/>
    <property type="molecule type" value="Genomic_DNA"/>
</dbReference>
<organism evidence="3 4">
    <name type="scientific">Jaapia argillacea MUCL 33604</name>
    <dbReference type="NCBI Taxonomy" id="933084"/>
    <lineage>
        <taxon>Eukaryota</taxon>
        <taxon>Fungi</taxon>
        <taxon>Dikarya</taxon>
        <taxon>Basidiomycota</taxon>
        <taxon>Agaricomycotina</taxon>
        <taxon>Agaricomycetes</taxon>
        <taxon>Agaricomycetidae</taxon>
        <taxon>Jaapiales</taxon>
        <taxon>Jaapiaceae</taxon>
        <taxon>Jaapia</taxon>
    </lineage>
</organism>
<dbReference type="HOGENOM" id="CLU_506280_0_0_1"/>
<dbReference type="SUPFAM" id="SSF81383">
    <property type="entry name" value="F-box domain"/>
    <property type="match status" value="1"/>
</dbReference>
<evidence type="ECO:0000259" key="2">
    <source>
        <dbReference type="PROSITE" id="PS50181"/>
    </source>
</evidence>
<feature type="domain" description="F-box" evidence="2">
    <location>
        <begin position="10"/>
        <end position="56"/>
    </location>
</feature>
<dbReference type="InParanoid" id="A0A067PLU2"/>
<dbReference type="Proteomes" id="UP000027265">
    <property type="component" value="Unassembled WGS sequence"/>
</dbReference>